<evidence type="ECO:0000313" key="2">
    <source>
        <dbReference type="Proteomes" id="UP000254867"/>
    </source>
</evidence>
<organism evidence="1 2">
    <name type="scientific">Haemophilus parahaemolyticus</name>
    <dbReference type="NCBI Taxonomy" id="735"/>
    <lineage>
        <taxon>Bacteria</taxon>
        <taxon>Pseudomonadati</taxon>
        <taxon>Pseudomonadota</taxon>
        <taxon>Gammaproteobacteria</taxon>
        <taxon>Pasteurellales</taxon>
        <taxon>Pasteurellaceae</taxon>
        <taxon>Haemophilus</taxon>
    </lineage>
</organism>
<reference evidence="1 2" key="1">
    <citation type="submission" date="2018-06" db="EMBL/GenBank/DDBJ databases">
        <authorList>
            <consortium name="Pathogen Informatics"/>
            <person name="Doyle S."/>
        </authorList>
    </citation>
    <scope>NUCLEOTIDE SEQUENCE [LARGE SCALE GENOMIC DNA]</scope>
    <source>
        <strain evidence="1 2">NCTC10794</strain>
    </source>
</reference>
<evidence type="ECO:0000313" key="1">
    <source>
        <dbReference type="EMBL" id="STO64300.1"/>
    </source>
</evidence>
<evidence type="ECO:0008006" key="3">
    <source>
        <dbReference type="Google" id="ProtNLM"/>
    </source>
</evidence>
<dbReference type="Proteomes" id="UP000254867">
    <property type="component" value="Unassembled WGS sequence"/>
</dbReference>
<gene>
    <name evidence="1" type="ORF">NCTC10794_01363</name>
</gene>
<dbReference type="AlphaFoldDB" id="A0A377I2R8"/>
<name>A0A377I2R8_HAEPH</name>
<accession>A0A377I2R8</accession>
<dbReference type="EMBL" id="UGHH01000002">
    <property type="protein sequence ID" value="STO64300.1"/>
    <property type="molecule type" value="Genomic_DNA"/>
</dbReference>
<proteinExistence type="predicted"/>
<protein>
    <recommendedName>
        <fullName evidence="3">Phage protein</fullName>
    </recommendedName>
</protein>
<sequence>MTDLNNHLFLQLEKLLDPDLSDDELKKEIARAGAVSSIAANIIQNANTAIKAMSMFENRQIEADSPDFLRISKGQQNG</sequence>
<dbReference type="RefSeq" id="WP_119222755.1">
    <property type="nucleotide sequence ID" value="NZ_UGHH01000002.1"/>
</dbReference>